<evidence type="ECO:0000313" key="3">
    <source>
        <dbReference type="EMBL" id="CAH1396259.1"/>
    </source>
</evidence>
<evidence type="ECO:0000256" key="1">
    <source>
        <dbReference type="SAM" id="MobiDB-lite"/>
    </source>
</evidence>
<name>A0A9P0H6I8_NEZVI</name>
<dbReference type="EMBL" id="OV725079">
    <property type="protein sequence ID" value="CAH1396259.1"/>
    <property type="molecule type" value="Genomic_DNA"/>
</dbReference>
<sequence length="66" mass="7476">MRSEVHASERKLNPPRSTVSSPRELLLESIKQGQVHLKPSPVHRTILPLVKASAGRYPLFTNYKMP</sequence>
<dbReference type="PROSITE" id="PS51082">
    <property type="entry name" value="WH2"/>
    <property type="match status" value="1"/>
</dbReference>
<reference evidence="3" key="1">
    <citation type="submission" date="2022-01" db="EMBL/GenBank/DDBJ databases">
        <authorList>
            <person name="King R."/>
        </authorList>
    </citation>
    <scope>NUCLEOTIDE SEQUENCE</scope>
</reference>
<dbReference type="InterPro" id="IPR003124">
    <property type="entry name" value="WH2_dom"/>
</dbReference>
<protein>
    <recommendedName>
        <fullName evidence="2">WH2 domain-containing protein</fullName>
    </recommendedName>
</protein>
<feature type="domain" description="WH2" evidence="2">
    <location>
        <begin position="22"/>
        <end position="40"/>
    </location>
</feature>
<dbReference type="AlphaFoldDB" id="A0A9P0H6I8"/>
<accession>A0A9P0H6I8</accession>
<feature type="region of interest" description="Disordered" evidence="1">
    <location>
        <begin position="1"/>
        <end position="23"/>
    </location>
</feature>
<gene>
    <name evidence="3" type="ORF">NEZAVI_LOCUS6363</name>
</gene>
<evidence type="ECO:0000313" key="4">
    <source>
        <dbReference type="Proteomes" id="UP001152798"/>
    </source>
</evidence>
<dbReference type="Proteomes" id="UP001152798">
    <property type="component" value="Chromosome 3"/>
</dbReference>
<organism evidence="3 4">
    <name type="scientific">Nezara viridula</name>
    <name type="common">Southern green stink bug</name>
    <name type="synonym">Cimex viridulus</name>
    <dbReference type="NCBI Taxonomy" id="85310"/>
    <lineage>
        <taxon>Eukaryota</taxon>
        <taxon>Metazoa</taxon>
        <taxon>Ecdysozoa</taxon>
        <taxon>Arthropoda</taxon>
        <taxon>Hexapoda</taxon>
        <taxon>Insecta</taxon>
        <taxon>Pterygota</taxon>
        <taxon>Neoptera</taxon>
        <taxon>Paraneoptera</taxon>
        <taxon>Hemiptera</taxon>
        <taxon>Heteroptera</taxon>
        <taxon>Panheteroptera</taxon>
        <taxon>Pentatomomorpha</taxon>
        <taxon>Pentatomoidea</taxon>
        <taxon>Pentatomidae</taxon>
        <taxon>Pentatominae</taxon>
        <taxon>Nezara</taxon>
    </lineage>
</organism>
<feature type="compositionally biased region" description="Basic and acidic residues" evidence="1">
    <location>
        <begin position="1"/>
        <end position="12"/>
    </location>
</feature>
<proteinExistence type="predicted"/>
<dbReference type="GO" id="GO:0003779">
    <property type="term" value="F:actin binding"/>
    <property type="evidence" value="ECO:0007669"/>
    <property type="project" value="InterPro"/>
</dbReference>
<evidence type="ECO:0000259" key="2">
    <source>
        <dbReference type="PROSITE" id="PS51082"/>
    </source>
</evidence>
<keyword evidence="4" id="KW-1185">Reference proteome</keyword>